<dbReference type="Proteomes" id="UP000824219">
    <property type="component" value="Linkage Group LG05"/>
</dbReference>
<comment type="caution">
    <text evidence="2">The sequence shown here is derived from an EMBL/GenBank/DDBJ whole genome shotgun (WGS) entry which is preliminary data.</text>
</comment>
<reference evidence="2 3" key="1">
    <citation type="submission" date="2021-06" db="EMBL/GenBank/DDBJ databases">
        <title>Chromosome-level genome assembly of the red-tail catfish (Hemibagrus wyckioides).</title>
        <authorList>
            <person name="Shao F."/>
        </authorList>
    </citation>
    <scope>NUCLEOTIDE SEQUENCE [LARGE SCALE GENOMIC DNA]</scope>
    <source>
        <strain evidence="2">EC202008001</strain>
        <tissue evidence="2">Blood</tissue>
    </source>
</reference>
<dbReference type="EMBL" id="JAHKSW010000005">
    <property type="protein sequence ID" value="KAG7332058.1"/>
    <property type="molecule type" value="Genomic_DNA"/>
</dbReference>
<keyword evidence="1" id="KW-0812">Transmembrane</keyword>
<protein>
    <submittedName>
        <fullName evidence="2">Uncharacterized protein</fullName>
    </submittedName>
</protein>
<organism evidence="2 3">
    <name type="scientific">Hemibagrus wyckioides</name>
    <dbReference type="NCBI Taxonomy" id="337641"/>
    <lineage>
        <taxon>Eukaryota</taxon>
        <taxon>Metazoa</taxon>
        <taxon>Chordata</taxon>
        <taxon>Craniata</taxon>
        <taxon>Vertebrata</taxon>
        <taxon>Euteleostomi</taxon>
        <taxon>Actinopterygii</taxon>
        <taxon>Neopterygii</taxon>
        <taxon>Teleostei</taxon>
        <taxon>Ostariophysi</taxon>
        <taxon>Siluriformes</taxon>
        <taxon>Bagridae</taxon>
        <taxon>Hemibagrus</taxon>
    </lineage>
</organism>
<keyword evidence="3" id="KW-1185">Reference proteome</keyword>
<dbReference type="AlphaFoldDB" id="A0A9D3SUS5"/>
<evidence type="ECO:0000313" key="2">
    <source>
        <dbReference type="EMBL" id="KAG7332058.1"/>
    </source>
</evidence>
<dbReference type="OrthoDB" id="8686561at2759"/>
<gene>
    <name evidence="2" type="ORF">KOW79_003892</name>
</gene>
<sequence length="97" mass="10708">MRTGRRNNTWQANFSQVIPPAPAWFPLTSDRNSSLVASPAPVTEKPRHSGIVPGLIAAGIFIILLLALYTVLWKCMVSPPRRGKRKRILKGANATFL</sequence>
<accession>A0A9D3SUS5</accession>
<name>A0A9D3SUS5_9TELE</name>
<proteinExistence type="predicted"/>
<evidence type="ECO:0000256" key="1">
    <source>
        <dbReference type="SAM" id="Phobius"/>
    </source>
</evidence>
<keyword evidence="1" id="KW-1133">Transmembrane helix</keyword>
<keyword evidence="1" id="KW-0472">Membrane</keyword>
<evidence type="ECO:0000313" key="3">
    <source>
        <dbReference type="Proteomes" id="UP000824219"/>
    </source>
</evidence>
<feature type="transmembrane region" description="Helical" evidence="1">
    <location>
        <begin position="51"/>
        <end position="77"/>
    </location>
</feature>